<evidence type="ECO:0000256" key="1">
    <source>
        <dbReference type="ARBA" id="ARBA00007734"/>
    </source>
</evidence>
<dbReference type="SUPFAM" id="SSF48435">
    <property type="entry name" value="Bacterial muramidases"/>
    <property type="match status" value="1"/>
</dbReference>
<dbReference type="Gene3D" id="1.25.20.10">
    <property type="entry name" value="Bacterial muramidases"/>
    <property type="match status" value="1"/>
</dbReference>
<dbReference type="InterPro" id="IPR012289">
    <property type="entry name" value="Lytic_TGlycosylase_superhlx_L"/>
</dbReference>
<evidence type="ECO:0000259" key="5">
    <source>
        <dbReference type="Pfam" id="PF14718"/>
    </source>
</evidence>
<evidence type="ECO:0000256" key="2">
    <source>
        <dbReference type="ARBA" id="ARBA00022729"/>
    </source>
</evidence>
<protein>
    <submittedName>
        <fullName evidence="6">Transglycosylase SLT domain-containing protein</fullName>
    </submittedName>
</protein>
<reference evidence="7" key="1">
    <citation type="journal article" date="2019" name="Int. J. Syst. Evol. Microbiol.">
        <title>The Global Catalogue of Microorganisms (GCM) 10K type strain sequencing project: providing services to taxonomists for standard genome sequencing and annotation.</title>
        <authorList>
            <consortium name="The Broad Institute Genomics Platform"/>
            <consortium name="The Broad Institute Genome Sequencing Center for Infectious Disease"/>
            <person name="Wu L."/>
            <person name="Ma J."/>
        </authorList>
    </citation>
    <scope>NUCLEOTIDE SEQUENCE [LARGE SCALE GENOMIC DNA]</scope>
    <source>
        <strain evidence="7">VKM B-3159</strain>
    </source>
</reference>
<keyword evidence="7" id="KW-1185">Reference proteome</keyword>
<evidence type="ECO:0000259" key="4">
    <source>
        <dbReference type="Pfam" id="PF01464"/>
    </source>
</evidence>
<dbReference type="Pfam" id="PF14718">
    <property type="entry name" value="SLT_L"/>
    <property type="match status" value="1"/>
</dbReference>
<sequence length="666" mass="75337">MATLTTMKYTFDYLLKLGLCILWVLPASAAHAGDAELYLQAKQAYQTKNLLALSDASETLKQHRSPLLPYLQYWQMILTMDQVTLSQVQGYLQENNETLLAQRVRELWLKRLGKTQTWDQFAEMRAQMPVYYTMSDPVNQCYQVQAEIALDEPAAYDDGKVLLASGKELPADCQGMLEALQQVGILDERLLVRLYRDALFNNKVSLAKSLAKRSVNADIALIKQIDEAAQSPALTLKKSNQIDRSVYGKGVLLYALQRQARADTQLAQTSYQKVSPLLNPEEKQLALAALAFEAARKHEADANKWFAKVDAGILNNEQWEWYARSALRQEDWTLLLKVINTMPAQLAEDATWRYWKARALKVKGQEPEANAILAKLSQERHFYGWLAAEDLGPVAGEPMATYQPLDEEVKQFSRQMTIKRIEALFEAEARYEARLEWQYLIEGLDDSSRLVAAQYAMRKGWFDLAVLAADKTSRTHNFELRYPTPYREYLQKASRARDIDEAWVYGIIRQESRFMHYAKSMVGAGGLMQVMPATAKWIAKKLGWSSYHDGLLHDIESNVNLGTYYMRYTLDTFNGQEAMATAAYNAGPSRARKWAATTPLEGAIYAETIPFGETRGYVKKVLANAHMYAPRLGLPVVTLKKRLGTVPARAMADVALTVSANTAEDE</sequence>
<keyword evidence="2 3" id="KW-0732">Signal</keyword>
<evidence type="ECO:0000313" key="7">
    <source>
        <dbReference type="Proteomes" id="UP001225906"/>
    </source>
</evidence>
<feature type="domain" description="Lytic transglycosylase superhelical linker" evidence="5">
    <location>
        <begin position="415"/>
        <end position="469"/>
    </location>
</feature>
<feature type="domain" description="Transglycosylase SLT" evidence="4">
    <location>
        <begin position="489"/>
        <end position="598"/>
    </location>
</feature>
<proteinExistence type="inferred from homology"/>
<dbReference type="CDD" id="cd13401">
    <property type="entry name" value="Slt70-like"/>
    <property type="match status" value="1"/>
</dbReference>
<accession>A0ABT9JTI1</accession>
<dbReference type="SUPFAM" id="SSF53955">
    <property type="entry name" value="Lysozyme-like"/>
    <property type="match status" value="1"/>
</dbReference>
<dbReference type="EMBL" id="JAVCAP010000013">
    <property type="protein sequence ID" value="MDP8567430.1"/>
    <property type="molecule type" value="Genomic_DNA"/>
</dbReference>
<evidence type="ECO:0000313" key="6">
    <source>
        <dbReference type="EMBL" id="MDP8567430.1"/>
    </source>
</evidence>
<organism evidence="6 7">
    <name type="scientific">Methylophilus aquaticus</name>
    <dbReference type="NCBI Taxonomy" id="1971610"/>
    <lineage>
        <taxon>Bacteria</taxon>
        <taxon>Pseudomonadati</taxon>
        <taxon>Pseudomonadota</taxon>
        <taxon>Betaproteobacteria</taxon>
        <taxon>Nitrosomonadales</taxon>
        <taxon>Methylophilaceae</taxon>
        <taxon>Methylophilus</taxon>
    </lineage>
</organism>
<dbReference type="Pfam" id="PF01464">
    <property type="entry name" value="SLT"/>
    <property type="match status" value="1"/>
</dbReference>
<feature type="signal peptide" evidence="3">
    <location>
        <begin position="1"/>
        <end position="32"/>
    </location>
</feature>
<dbReference type="Gene3D" id="1.10.1240.20">
    <property type="entry name" value="Lytic transglycosylase, superhelical linker domain"/>
    <property type="match status" value="1"/>
</dbReference>
<dbReference type="PANTHER" id="PTHR37423">
    <property type="entry name" value="SOLUBLE LYTIC MUREIN TRANSGLYCOSYLASE-RELATED"/>
    <property type="match status" value="1"/>
</dbReference>
<gene>
    <name evidence="6" type="ORF">Q9291_06175</name>
</gene>
<comment type="similarity">
    <text evidence="1">Belongs to the transglycosylase Slt family.</text>
</comment>
<feature type="chain" id="PRO_5046942604" evidence="3">
    <location>
        <begin position="33"/>
        <end position="666"/>
    </location>
</feature>
<dbReference type="RefSeq" id="WP_306389156.1">
    <property type="nucleotide sequence ID" value="NZ_JAVCAP010000013.1"/>
</dbReference>
<comment type="caution">
    <text evidence="6">The sequence shown here is derived from an EMBL/GenBank/DDBJ whole genome shotgun (WGS) entry which is preliminary data.</text>
</comment>
<dbReference type="PANTHER" id="PTHR37423:SF5">
    <property type="entry name" value="SOLUBLE LYTIC MUREIN TRANSGLYCOSYLASE"/>
    <property type="match status" value="1"/>
</dbReference>
<name>A0ABT9JTI1_9PROT</name>
<evidence type="ECO:0000256" key="3">
    <source>
        <dbReference type="SAM" id="SignalP"/>
    </source>
</evidence>
<dbReference type="Gene3D" id="1.10.530.10">
    <property type="match status" value="1"/>
</dbReference>
<dbReference type="InterPro" id="IPR008258">
    <property type="entry name" value="Transglycosylase_SLT_dom_1"/>
</dbReference>
<dbReference type="InterPro" id="IPR037061">
    <property type="entry name" value="Lytic_TGlycoase_superhlx_L_sf"/>
</dbReference>
<dbReference type="InterPro" id="IPR008939">
    <property type="entry name" value="Lytic_TGlycosylase_superhlx_U"/>
</dbReference>
<dbReference type="InterPro" id="IPR023346">
    <property type="entry name" value="Lysozyme-like_dom_sf"/>
</dbReference>
<dbReference type="Proteomes" id="UP001225906">
    <property type="component" value="Unassembled WGS sequence"/>
</dbReference>